<organism evidence="1">
    <name type="scientific">marine sediment metagenome</name>
    <dbReference type="NCBI Taxonomy" id="412755"/>
    <lineage>
        <taxon>unclassified sequences</taxon>
        <taxon>metagenomes</taxon>
        <taxon>ecological metagenomes</taxon>
    </lineage>
</organism>
<evidence type="ECO:0000313" key="1">
    <source>
        <dbReference type="EMBL" id="KKN73197.1"/>
    </source>
</evidence>
<accession>A0A0F9TE87</accession>
<reference evidence="1" key="1">
    <citation type="journal article" date="2015" name="Nature">
        <title>Complex archaea that bridge the gap between prokaryotes and eukaryotes.</title>
        <authorList>
            <person name="Spang A."/>
            <person name="Saw J.H."/>
            <person name="Jorgensen S.L."/>
            <person name="Zaremba-Niedzwiedzka K."/>
            <person name="Martijn J."/>
            <person name="Lind A.E."/>
            <person name="van Eijk R."/>
            <person name="Schleper C."/>
            <person name="Guy L."/>
            <person name="Ettema T.J."/>
        </authorList>
    </citation>
    <scope>NUCLEOTIDE SEQUENCE</scope>
</reference>
<dbReference type="AlphaFoldDB" id="A0A0F9TE87"/>
<dbReference type="EMBL" id="LAZR01000349">
    <property type="protein sequence ID" value="KKN73197.1"/>
    <property type="molecule type" value="Genomic_DNA"/>
</dbReference>
<name>A0A0F9TE87_9ZZZZ</name>
<comment type="caution">
    <text evidence="1">The sequence shown here is derived from an EMBL/GenBank/DDBJ whole genome shotgun (WGS) entry which is preliminary data.</text>
</comment>
<gene>
    <name evidence="1" type="ORF">LCGC14_0403700</name>
</gene>
<proteinExistence type="predicted"/>
<sequence>GGYIYTGGGNIYTGGGYIYTGGGYIDTGGGNIYTGGLYIPLTFDYSKIGKLTCDLIRFDLDGERERGWWIEKCHCFGFPEMVNIVKKGCIAEIQKNLSKLPKSYRKKVLECELWTKIERASLKSWFEGGLKEEKIG</sequence>
<feature type="non-terminal residue" evidence="1">
    <location>
        <position position="1"/>
    </location>
</feature>
<protein>
    <submittedName>
        <fullName evidence="1">Uncharacterized protein</fullName>
    </submittedName>
</protein>